<comment type="pathway">
    <text evidence="1">Cofactor biosynthesis; L-ascorbate biosynthesis.</text>
</comment>
<organism evidence="7 8">
    <name type="scientific">Alicyclobacillus cycloheptanicus</name>
    <dbReference type="NCBI Taxonomy" id="1457"/>
    <lineage>
        <taxon>Bacteria</taxon>
        <taxon>Bacillati</taxon>
        <taxon>Bacillota</taxon>
        <taxon>Bacilli</taxon>
        <taxon>Bacillales</taxon>
        <taxon>Alicyclobacillaceae</taxon>
        <taxon>Alicyclobacillus</taxon>
    </lineage>
</organism>
<dbReference type="NCBIfam" id="TIGR01679">
    <property type="entry name" value="bact_FAD_ox"/>
    <property type="match status" value="1"/>
</dbReference>
<dbReference type="InterPro" id="IPR010031">
    <property type="entry name" value="FAD_lactone_oxidase-like"/>
</dbReference>
<dbReference type="Gene3D" id="3.30.465.10">
    <property type="match status" value="1"/>
</dbReference>
<dbReference type="InterPro" id="IPR016166">
    <property type="entry name" value="FAD-bd_PCMH"/>
</dbReference>
<evidence type="ECO:0000259" key="6">
    <source>
        <dbReference type="PROSITE" id="PS51387"/>
    </source>
</evidence>
<sequence>MLPVKAAQQWTNWSGIVACTPAQVVYPTSVEEVVSLVQWCNTTGHRLRVVGSGHSFTPLVQTDDVLVSLDRMSGLVEVDTAARTAVVWAGTKLKRLGELLHRHGLAQENLGDINVQSIAGAISTGTHGTGTAFGTLATQVIGLKVVLGNGTVMDCSEEEHPELFKAMQVSFGALGVIVQVKLRLVPSFRLKYVTGRMKLDDCLRSLDTLCQQNRHFEFYCFPYSDTVQVKFMNETHEPVTQRGWKDYWNKIVMENRLFWVLSEACRLVPALTKPVSRLSAASVPVFEEVAYSHELFATPRLVRFNEMEYNIPAAHMAEVIQEVLACIERERIAVHFPIECRFVRADDIWLSPASGRESGYVAIHMYRGMPHERYFRTVEQIFLRCGGRPHWGKLHYRTAEDFQQMYPMWDEFRRVRLAADPNGVLQNDYLAVLFGGRLDASGDPNAKAAQTAATFERE</sequence>
<dbReference type="Gene3D" id="1.10.45.10">
    <property type="entry name" value="Vanillyl-alcohol Oxidase, Chain A, domain 4"/>
    <property type="match status" value="1"/>
</dbReference>
<dbReference type="InterPro" id="IPR016169">
    <property type="entry name" value="FAD-bd_PCMH_sub2"/>
</dbReference>
<dbReference type="PROSITE" id="PS51257">
    <property type="entry name" value="PROKAR_LIPOPROTEIN"/>
    <property type="match status" value="1"/>
</dbReference>
<evidence type="ECO:0000256" key="1">
    <source>
        <dbReference type="ARBA" id="ARBA00005147"/>
    </source>
</evidence>
<dbReference type="SUPFAM" id="SSF56176">
    <property type="entry name" value="FAD-binding/transporter-associated domain-like"/>
    <property type="match status" value="1"/>
</dbReference>
<evidence type="ECO:0000256" key="4">
    <source>
        <dbReference type="ARBA" id="ARBA00022644"/>
    </source>
</evidence>
<dbReference type="InterPro" id="IPR016171">
    <property type="entry name" value="Vanillyl_alc_oxidase_C-sub2"/>
</dbReference>
<keyword evidence="5" id="KW-0560">Oxidoreductase</keyword>
<dbReference type="PANTHER" id="PTHR43762">
    <property type="entry name" value="L-GULONOLACTONE OXIDASE"/>
    <property type="match status" value="1"/>
</dbReference>
<dbReference type="Pfam" id="PF01565">
    <property type="entry name" value="FAD_binding_4"/>
    <property type="match status" value="1"/>
</dbReference>
<dbReference type="Gene3D" id="3.30.70.2520">
    <property type="match status" value="1"/>
</dbReference>
<dbReference type="Gene3D" id="3.30.43.10">
    <property type="entry name" value="Uridine Diphospho-n-acetylenolpyruvylglucosamine Reductase, domain 2"/>
    <property type="match status" value="1"/>
</dbReference>
<keyword evidence="4" id="KW-0060">Ascorbate biosynthesis</keyword>
<evidence type="ECO:0000256" key="3">
    <source>
        <dbReference type="ARBA" id="ARBA00022630"/>
    </source>
</evidence>
<dbReference type="InterPro" id="IPR016167">
    <property type="entry name" value="FAD-bd_PCMH_sub1"/>
</dbReference>
<keyword evidence="8" id="KW-1185">Reference proteome</keyword>
<evidence type="ECO:0000256" key="5">
    <source>
        <dbReference type="ARBA" id="ARBA00023002"/>
    </source>
</evidence>
<comment type="caution">
    <text evidence="7">The sequence shown here is derived from an EMBL/GenBank/DDBJ whole genome shotgun (WGS) entry which is preliminary data.</text>
</comment>
<proteinExistence type="inferred from homology"/>
<evidence type="ECO:0000256" key="2">
    <source>
        <dbReference type="ARBA" id="ARBA00005466"/>
    </source>
</evidence>
<name>A0ABT9XLM9_9BACL</name>
<dbReference type="InterPro" id="IPR006094">
    <property type="entry name" value="Oxid_FAD_bind_N"/>
</dbReference>
<dbReference type="InterPro" id="IPR006093">
    <property type="entry name" value="Oxy_OxRdtase_FAD_BS"/>
</dbReference>
<feature type="domain" description="FAD-binding PCMH-type" evidence="6">
    <location>
        <begin position="17"/>
        <end position="187"/>
    </location>
</feature>
<dbReference type="RefSeq" id="WP_274456906.1">
    <property type="nucleotide sequence ID" value="NZ_CP067097.1"/>
</dbReference>
<dbReference type="Pfam" id="PF04030">
    <property type="entry name" value="ALO"/>
    <property type="match status" value="1"/>
</dbReference>
<evidence type="ECO:0000313" key="8">
    <source>
        <dbReference type="Proteomes" id="UP001232973"/>
    </source>
</evidence>
<protein>
    <submittedName>
        <fullName evidence="7">FAD-linked oxidoreductase</fullName>
    </submittedName>
</protein>
<comment type="similarity">
    <text evidence="2">Belongs to the oxygen-dependent FAD-linked oxidoreductase family.</text>
</comment>
<dbReference type="PIRSF" id="PIRSF000136">
    <property type="entry name" value="LGO_GLO"/>
    <property type="match status" value="1"/>
</dbReference>
<keyword evidence="3" id="KW-0285">Flavoprotein</keyword>
<dbReference type="InterPro" id="IPR036318">
    <property type="entry name" value="FAD-bd_PCMH-like_sf"/>
</dbReference>
<dbReference type="PANTHER" id="PTHR43762:SF1">
    <property type="entry name" value="D-ARABINONO-1,4-LACTONE OXIDASE"/>
    <property type="match status" value="1"/>
</dbReference>
<gene>
    <name evidence="7" type="ORF">J2S03_003080</name>
</gene>
<accession>A0ABT9XLM9</accession>
<dbReference type="InterPro" id="IPR007173">
    <property type="entry name" value="ALO_C"/>
</dbReference>
<evidence type="ECO:0000313" key="7">
    <source>
        <dbReference type="EMBL" id="MDQ0191211.1"/>
    </source>
</evidence>
<dbReference type="Proteomes" id="UP001232973">
    <property type="component" value="Unassembled WGS sequence"/>
</dbReference>
<dbReference type="EMBL" id="JAUSTP010000034">
    <property type="protein sequence ID" value="MDQ0191211.1"/>
    <property type="molecule type" value="Genomic_DNA"/>
</dbReference>
<dbReference type="PROSITE" id="PS00862">
    <property type="entry name" value="OX2_COVAL_FAD"/>
    <property type="match status" value="1"/>
</dbReference>
<dbReference type="PROSITE" id="PS51387">
    <property type="entry name" value="FAD_PCMH"/>
    <property type="match status" value="1"/>
</dbReference>
<reference evidence="7 8" key="1">
    <citation type="submission" date="2023-07" db="EMBL/GenBank/DDBJ databases">
        <title>Genomic Encyclopedia of Type Strains, Phase IV (KMG-IV): sequencing the most valuable type-strain genomes for metagenomic binning, comparative biology and taxonomic classification.</title>
        <authorList>
            <person name="Goeker M."/>
        </authorList>
    </citation>
    <scope>NUCLEOTIDE SEQUENCE [LARGE SCALE GENOMIC DNA]</scope>
    <source>
        <strain evidence="7 8">DSM 4006</strain>
    </source>
</reference>